<keyword evidence="1" id="KW-0472">Membrane</keyword>
<dbReference type="RefSeq" id="WP_344443886.1">
    <property type="nucleotide sequence ID" value="NZ_BAAALF010000092.1"/>
</dbReference>
<keyword evidence="1" id="KW-0812">Transmembrane</keyword>
<feature type="transmembrane region" description="Helical" evidence="1">
    <location>
        <begin position="131"/>
        <end position="152"/>
    </location>
</feature>
<dbReference type="Proteomes" id="UP001500037">
    <property type="component" value="Unassembled WGS sequence"/>
</dbReference>
<sequence length="161" mass="16821">MTVTDYLISAVLVLLVVPQLRGTTLNLANLVLPLVLVAGAAAYYLKGIPTEGHDVQLDLLTALAGALIGVGCALTTRLKRGSSGVVAKAGLLAAALWITGMLARTGFVYAVHHGYAVQIARFSREQLITGAPAWTAALVLMALAQVLARLLVLRVRAVRVG</sequence>
<gene>
    <name evidence="2" type="ORF">GCM10009665_46760</name>
</gene>
<protein>
    <recommendedName>
        <fullName evidence="4">DUF1453 domain-containing protein</fullName>
    </recommendedName>
</protein>
<comment type="caution">
    <text evidence="2">The sequence shown here is derived from an EMBL/GenBank/DDBJ whole genome shotgun (WGS) entry which is preliminary data.</text>
</comment>
<evidence type="ECO:0008006" key="4">
    <source>
        <dbReference type="Google" id="ProtNLM"/>
    </source>
</evidence>
<evidence type="ECO:0000313" key="3">
    <source>
        <dbReference type="Proteomes" id="UP001500037"/>
    </source>
</evidence>
<reference evidence="3" key="1">
    <citation type="journal article" date="2019" name="Int. J. Syst. Evol. Microbiol.">
        <title>The Global Catalogue of Microorganisms (GCM) 10K type strain sequencing project: providing services to taxonomists for standard genome sequencing and annotation.</title>
        <authorList>
            <consortium name="The Broad Institute Genomics Platform"/>
            <consortium name="The Broad Institute Genome Sequencing Center for Infectious Disease"/>
            <person name="Wu L."/>
            <person name="Ma J."/>
        </authorList>
    </citation>
    <scope>NUCLEOTIDE SEQUENCE [LARGE SCALE GENOMIC DNA]</scope>
    <source>
        <strain evidence="3">JCM 13004</strain>
    </source>
</reference>
<feature type="transmembrane region" description="Helical" evidence="1">
    <location>
        <begin position="57"/>
        <end position="78"/>
    </location>
</feature>
<organism evidence="2 3">
    <name type="scientific">Kitasatospora nipponensis</name>
    <dbReference type="NCBI Taxonomy" id="258049"/>
    <lineage>
        <taxon>Bacteria</taxon>
        <taxon>Bacillati</taxon>
        <taxon>Actinomycetota</taxon>
        <taxon>Actinomycetes</taxon>
        <taxon>Kitasatosporales</taxon>
        <taxon>Streptomycetaceae</taxon>
        <taxon>Kitasatospora</taxon>
    </lineage>
</organism>
<feature type="transmembrane region" description="Helical" evidence="1">
    <location>
        <begin position="27"/>
        <end position="45"/>
    </location>
</feature>
<evidence type="ECO:0000256" key="1">
    <source>
        <dbReference type="SAM" id="Phobius"/>
    </source>
</evidence>
<accession>A0ABP4H5F0</accession>
<keyword evidence="1" id="KW-1133">Transmembrane helix</keyword>
<keyword evidence="3" id="KW-1185">Reference proteome</keyword>
<proteinExistence type="predicted"/>
<feature type="transmembrane region" description="Helical" evidence="1">
    <location>
        <begin position="90"/>
        <end position="111"/>
    </location>
</feature>
<dbReference type="EMBL" id="BAAALF010000092">
    <property type="protein sequence ID" value="GAA1250737.1"/>
    <property type="molecule type" value="Genomic_DNA"/>
</dbReference>
<name>A0ABP4H5F0_9ACTN</name>
<evidence type="ECO:0000313" key="2">
    <source>
        <dbReference type="EMBL" id="GAA1250737.1"/>
    </source>
</evidence>